<evidence type="ECO:0000313" key="4">
    <source>
        <dbReference type="Proteomes" id="UP000244168"/>
    </source>
</evidence>
<evidence type="ECO:0008006" key="5">
    <source>
        <dbReference type="Google" id="ProtNLM"/>
    </source>
</evidence>
<accession>A0A2T5J4C7</accession>
<comment type="caution">
    <text evidence="3">The sequence shown here is derived from an EMBL/GenBank/DDBJ whole genome shotgun (WGS) entry which is preliminary data.</text>
</comment>
<proteinExistence type="predicted"/>
<evidence type="ECO:0000256" key="1">
    <source>
        <dbReference type="SAM" id="MobiDB-lite"/>
    </source>
</evidence>
<dbReference type="Proteomes" id="UP000244168">
    <property type="component" value="Unassembled WGS sequence"/>
</dbReference>
<dbReference type="AlphaFoldDB" id="A0A2T5J4C7"/>
<protein>
    <recommendedName>
        <fullName evidence="5">Secreted protein</fullName>
    </recommendedName>
</protein>
<organism evidence="3 4">
    <name type="scientific">Mucilaginibacter yixingensis</name>
    <dbReference type="NCBI Taxonomy" id="1295612"/>
    <lineage>
        <taxon>Bacteria</taxon>
        <taxon>Pseudomonadati</taxon>
        <taxon>Bacteroidota</taxon>
        <taxon>Sphingobacteriia</taxon>
        <taxon>Sphingobacteriales</taxon>
        <taxon>Sphingobacteriaceae</taxon>
        <taxon>Mucilaginibacter</taxon>
    </lineage>
</organism>
<keyword evidence="4" id="KW-1185">Reference proteome</keyword>
<feature type="signal peptide" evidence="2">
    <location>
        <begin position="1"/>
        <end position="30"/>
    </location>
</feature>
<feature type="region of interest" description="Disordered" evidence="1">
    <location>
        <begin position="74"/>
        <end position="102"/>
    </location>
</feature>
<dbReference type="EMBL" id="QAOQ01000014">
    <property type="protein sequence ID" value="PTQ92135.1"/>
    <property type="molecule type" value="Genomic_DNA"/>
</dbReference>
<name>A0A2T5J4C7_9SPHI</name>
<sequence length="102" mass="10804">MFNNKKSFLQKARIAMVAIVTILGLSGAHAMAPAHHQDAVSWGVVGTQGNDYIVTAVTANSFCSSSDAICKVQSEAMPDQQTGRLSKDLATPDPNAEGTFHK</sequence>
<keyword evidence="2" id="KW-0732">Signal</keyword>
<gene>
    <name evidence="3" type="ORF">C8P68_11410</name>
</gene>
<dbReference type="RefSeq" id="WP_107831719.1">
    <property type="nucleotide sequence ID" value="NZ_CP160205.1"/>
</dbReference>
<dbReference type="OrthoDB" id="799295at2"/>
<reference evidence="3 4" key="1">
    <citation type="submission" date="2018-04" db="EMBL/GenBank/DDBJ databases">
        <title>Genomic Encyclopedia of Archaeal and Bacterial Type Strains, Phase II (KMG-II): from individual species to whole genera.</title>
        <authorList>
            <person name="Goeker M."/>
        </authorList>
    </citation>
    <scope>NUCLEOTIDE SEQUENCE [LARGE SCALE GENOMIC DNA]</scope>
    <source>
        <strain evidence="3 4">DSM 26809</strain>
    </source>
</reference>
<evidence type="ECO:0000313" key="3">
    <source>
        <dbReference type="EMBL" id="PTQ92135.1"/>
    </source>
</evidence>
<feature type="chain" id="PRO_5015562457" description="Secreted protein" evidence="2">
    <location>
        <begin position="31"/>
        <end position="102"/>
    </location>
</feature>
<evidence type="ECO:0000256" key="2">
    <source>
        <dbReference type="SAM" id="SignalP"/>
    </source>
</evidence>